<dbReference type="PANTHER" id="PTHR45769:SF3">
    <property type="entry name" value="ADENOSINE KINASE"/>
    <property type="match status" value="1"/>
</dbReference>
<evidence type="ECO:0000256" key="7">
    <source>
        <dbReference type="ARBA" id="ARBA00022741"/>
    </source>
</evidence>
<accession>A0A9N9FPB8</accession>
<evidence type="ECO:0000256" key="11">
    <source>
        <dbReference type="PIRSR" id="PIRSR601805-1"/>
    </source>
</evidence>
<dbReference type="GO" id="GO:0044209">
    <property type="term" value="P:AMP salvage"/>
    <property type="evidence" value="ECO:0007669"/>
    <property type="project" value="UniProtKB-UniRule"/>
</dbReference>
<feature type="active site" description="Proton acceptor" evidence="11">
    <location>
        <position position="298"/>
    </location>
</feature>
<comment type="pathway">
    <text evidence="2 12">Purine metabolism; AMP biosynthesis via salvage pathway; AMP from adenosine: step 1/1.</text>
</comment>
<dbReference type="SUPFAM" id="SSF53613">
    <property type="entry name" value="Ribokinase-like"/>
    <property type="match status" value="1"/>
</dbReference>
<reference evidence="14" key="1">
    <citation type="submission" date="2021-06" db="EMBL/GenBank/DDBJ databases">
        <authorList>
            <person name="Kallberg Y."/>
            <person name="Tangrot J."/>
            <person name="Rosling A."/>
        </authorList>
    </citation>
    <scope>NUCLEOTIDE SEQUENCE</scope>
    <source>
        <strain evidence="14">FL130A</strain>
    </source>
</reference>
<dbReference type="EC" id="2.7.1.20" evidence="4 12"/>
<keyword evidence="8 12" id="KW-0418">Kinase</keyword>
<dbReference type="GO" id="GO:0005829">
    <property type="term" value="C:cytosol"/>
    <property type="evidence" value="ECO:0007669"/>
    <property type="project" value="TreeGrafter"/>
</dbReference>
<comment type="similarity">
    <text evidence="3 12">Belongs to the carbohydrate kinase PfkB family.</text>
</comment>
<evidence type="ECO:0000256" key="9">
    <source>
        <dbReference type="ARBA" id="ARBA00022840"/>
    </source>
</evidence>
<dbReference type="Gene3D" id="3.40.1190.20">
    <property type="match status" value="1"/>
</dbReference>
<dbReference type="GO" id="GO:0004001">
    <property type="term" value="F:adenosine kinase activity"/>
    <property type="evidence" value="ECO:0007669"/>
    <property type="project" value="UniProtKB-UniRule"/>
</dbReference>
<evidence type="ECO:0000313" key="14">
    <source>
        <dbReference type="EMBL" id="CAG8547071.1"/>
    </source>
</evidence>
<keyword evidence="10 12" id="KW-0460">Magnesium</keyword>
<evidence type="ECO:0000256" key="1">
    <source>
        <dbReference type="ARBA" id="ARBA00001946"/>
    </source>
</evidence>
<keyword evidence="5 12" id="KW-0808">Transferase</keyword>
<name>A0A9N9FPB8_9GLOM</name>
<dbReference type="Proteomes" id="UP000789508">
    <property type="component" value="Unassembled WGS sequence"/>
</dbReference>
<dbReference type="Gene3D" id="3.30.1110.10">
    <property type="match status" value="1"/>
</dbReference>
<dbReference type="AlphaFoldDB" id="A0A9N9FPB8"/>
<dbReference type="GO" id="GO:0006166">
    <property type="term" value="P:purine ribonucleoside salvage"/>
    <property type="evidence" value="ECO:0007669"/>
    <property type="project" value="UniProtKB-KW"/>
</dbReference>
<keyword evidence="9 12" id="KW-0067">ATP-binding</keyword>
<sequence>MATARKEYELFVMGNPLLDIQVNADKTLLEKYGLKANDSILAEEKHKPLYEEIVKNYEPVYVAGGAAQNTARGAQYLLPPKSTIYVGCIGNDHFGKQLRRAAEKDGLRVEYMVVDEVATGTCAVIITDHHRSLVANLSAAEKYQLDDLKSVKWKHVENAEFFYISGFFLTVSVPSILEVAKHAAEKNKVFVMNLSAPFLAQFFTKALDEVSPYWDLIFGNETEADAFAKAHEWAHTDIKQIALSIAQLPKVNTKRPRIAVITQGSQPTIVAYQDGTIKEYPVIAIAEDDIVDTNGAGDAFVGGFLSQYVQGKSVEESIAAANWLANINIKLVGPTYPAEKIPFVPK</sequence>
<evidence type="ECO:0000313" key="15">
    <source>
        <dbReference type="Proteomes" id="UP000789508"/>
    </source>
</evidence>
<dbReference type="OrthoDB" id="432447at2759"/>
<dbReference type="EMBL" id="CAJVPS010001676">
    <property type="protein sequence ID" value="CAG8547071.1"/>
    <property type="molecule type" value="Genomic_DNA"/>
</dbReference>
<keyword evidence="7 12" id="KW-0547">Nucleotide-binding</keyword>
<dbReference type="InterPro" id="IPR029056">
    <property type="entry name" value="Ribokinase-like"/>
</dbReference>
<dbReference type="InterPro" id="IPR011611">
    <property type="entry name" value="PfkB_dom"/>
</dbReference>
<evidence type="ECO:0000256" key="10">
    <source>
        <dbReference type="ARBA" id="ARBA00022842"/>
    </source>
</evidence>
<comment type="catalytic activity">
    <reaction evidence="12">
        <text>adenosine + ATP = AMP + ADP + H(+)</text>
        <dbReference type="Rhea" id="RHEA:20824"/>
        <dbReference type="ChEBI" id="CHEBI:15378"/>
        <dbReference type="ChEBI" id="CHEBI:16335"/>
        <dbReference type="ChEBI" id="CHEBI:30616"/>
        <dbReference type="ChEBI" id="CHEBI:456215"/>
        <dbReference type="ChEBI" id="CHEBI:456216"/>
        <dbReference type="EC" id="2.7.1.20"/>
    </reaction>
</comment>
<evidence type="ECO:0000256" key="12">
    <source>
        <dbReference type="RuleBase" id="RU368116"/>
    </source>
</evidence>
<evidence type="ECO:0000256" key="3">
    <source>
        <dbReference type="ARBA" id="ARBA00010688"/>
    </source>
</evidence>
<comment type="function">
    <text evidence="12">ATP dependent phosphorylation of adenosine and other related nucleoside analogs to monophosphate derivatives.</text>
</comment>
<keyword evidence="15" id="KW-1185">Reference proteome</keyword>
<dbReference type="InterPro" id="IPR002173">
    <property type="entry name" value="Carboh/pur_kinase_PfkB_CS"/>
</dbReference>
<dbReference type="PRINTS" id="PR00989">
    <property type="entry name" value="ADENOKINASE"/>
</dbReference>
<evidence type="ECO:0000256" key="8">
    <source>
        <dbReference type="ARBA" id="ARBA00022777"/>
    </source>
</evidence>
<evidence type="ECO:0000256" key="5">
    <source>
        <dbReference type="ARBA" id="ARBA00022679"/>
    </source>
</evidence>
<dbReference type="CDD" id="cd01168">
    <property type="entry name" value="adenosine_kinase"/>
    <property type="match status" value="1"/>
</dbReference>
<dbReference type="PANTHER" id="PTHR45769">
    <property type="entry name" value="ADENOSINE KINASE"/>
    <property type="match status" value="1"/>
</dbReference>
<dbReference type="GO" id="GO:0005524">
    <property type="term" value="F:ATP binding"/>
    <property type="evidence" value="ECO:0007669"/>
    <property type="project" value="UniProtKB-UniRule"/>
</dbReference>
<comment type="cofactor">
    <cofactor evidence="1 12">
        <name>Mg(2+)</name>
        <dbReference type="ChEBI" id="CHEBI:18420"/>
    </cofactor>
</comment>
<dbReference type="InterPro" id="IPR001805">
    <property type="entry name" value="Adenokinase"/>
</dbReference>
<comment type="caution">
    <text evidence="14">The sequence shown here is derived from an EMBL/GenBank/DDBJ whole genome shotgun (WGS) entry which is preliminary data.</text>
</comment>
<evidence type="ECO:0000259" key="13">
    <source>
        <dbReference type="Pfam" id="PF00294"/>
    </source>
</evidence>
<dbReference type="PROSITE" id="PS00584">
    <property type="entry name" value="PFKB_KINASES_2"/>
    <property type="match status" value="1"/>
</dbReference>
<organism evidence="14 15">
    <name type="scientific">Ambispora leptoticha</name>
    <dbReference type="NCBI Taxonomy" id="144679"/>
    <lineage>
        <taxon>Eukaryota</taxon>
        <taxon>Fungi</taxon>
        <taxon>Fungi incertae sedis</taxon>
        <taxon>Mucoromycota</taxon>
        <taxon>Glomeromycotina</taxon>
        <taxon>Glomeromycetes</taxon>
        <taxon>Archaeosporales</taxon>
        <taxon>Ambisporaceae</taxon>
        <taxon>Ambispora</taxon>
    </lineage>
</organism>
<dbReference type="GO" id="GO:0005634">
    <property type="term" value="C:nucleus"/>
    <property type="evidence" value="ECO:0007669"/>
    <property type="project" value="TreeGrafter"/>
</dbReference>
<protein>
    <recommendedName>
        <fullName evidence="4 12">Adenosine kinase</fullName>
        <shortName evidence="12">AK</shortName>
        <ecNumber evidence="4 12">2.7.1.20</ecNumber>
    </recommendedName>
    <alternativeName>
        <fullName evidence="12">Adenosine 5'-phosphotransferase</fullName>
    </alternativeName>
</protein>
<evidence type="ECO:0000256" key="4">
    <source>
        <dbReference type="ARBA" id="ARBA00012119"/>
    </source>
</evidence>
<gene>
    <name evidence="14" type="ORF">ALEPTO_LOCUS5692</name>
</gene>
<dbReference type="Pfam" id="PF00294">
    <property type="entry name" value="PfkB"/>
    <property type="match status" value="1"/>
</dbReference>
<keyword evidence="6 12" id="KW-0660">Purine salvage</keyword>
<evidence type="ECO:0000256" key="6">
    <source>
        <dbReference type="ARBA" id="ARBA00022726"/>
    </source>
</evidence>
<dbReference type="FunFam" id="3.40.1190.20:FF:000014">
    <property type="entry name" value="ADO1p Adenosine kinase"/>
    <property type="match status" value="1"/>
</dbReference>
<evidence type="ECO:0000256" key="2">
    <source>
        <dbReference type="ARBA" id="ARBA00004801"/>
    </source>
</evidence>
<feature type="domain" description="Carbohydrate kinase PfkB" evidence="13">
    <location>
        <begin position="27"/>
        <end position="340"/>
    </location>
</feature>
<dbReference type="FunFam" id="3.30.1110.10:FF:000001">
    <property type="entry name" value="Adenosine kinase a"/>
    <property type="match status" value="1"/>
</dbReference>
<dbReference type="GO" id="GO:0006144">
    <property type="term" value="P:purine nucleobase metabolic process"/>
    <property type="evidence" value="ECO:0007669"/>
    <property type="project" value="TreeGrafter"/>
</dbReference>
<proteinExistence type="inferred from homology"/>